<name>A0A5D8ZC95_9FLAO</name>
<dbReference type="PANTHER" id="PTHR44196:SF2">
    <property type="entry name" value="SHORT-CHAIN DEHYDROGENASE-RELATED"/>
    <property type="match status" value="1"/>
</dbReference>
<dbReference type="CDD" id="cd05233">
    <property type="entry name" value="SDR_c"/>
    <property type="match status" value="1"/>
</dbReference>
<accession>A0A5D8ZC95</accession>
<dbReference type="Pfam" id="PF00106">
    <property type="entry name" value="adh_short"/>
    <property type="match status" value="1"/>
</dbReference>
<evidence type="ECO:0000313" key="4">
    <source>
        <dbReference type="EMBL" id="TZF92247.1"/>
    </source>
</evidence>
<gene>
    <name evidence="4" type="ORF">FW781_22105</name>
</gene>
<keyword evidence="2" id="KW-0560">Oxidoreductase</keyword>
<organism evidence="4 5">
    <name type="scientific">Chryseobacterium panacisoli</name>
    <dbReference type="NCBI Taxonomy" id="1807141"/>
    <lineage>
        <taxon>Bacteria</taxon>
        <taxon>Pseudomonadati</taxon>
        <taxon>Bacteroidota</taxon>
        <taxon>Flavobacteriia</taxon>
        <taxon>Flavobacteriales</taxon>
        <taxon>Weeksellaceae</taxon>
        <taxon>Chryseobacterium group</taxon>
        <taxon>Chryseobacterium</taxon>
    </lineage>
</organism>
<dbReference type="InterPro" id="IPR036291">
    <property type="entry name" value="NAD(P)-bd_dom_sf"/>
</dbReference>
<dbReference type="PANTHER" id="PTHR44196">
    <property type="entry name" value="DEHYDROGENASE/REDUCTASE SDR FAMILY MEMBER 7B"/>
    <property type="match status" value="1"/>
</dbReference>
<dbReference type="SUPFAM" id="SSF51735">
    <property type="entry name" value="NAD(P)-binding Rossmann-fold domains"/>
    <property type="match status" value="1"/>
</dbReference>
<dbReference type="InterPro" id="IPR020904">
    <property type="entry name" value="Sc_DH/Rdtase_CS"/>
</dbReference>
<protein>
    <submittedName>
        <fullName evidence="4">SDR family oxidoreductase</fullName>
    </submittedName>
</protein>
<dbReference type="Gene3D" id="3.40.50.720">
    <property type="entry name" value="NAD(P)-binding Rossmann-like Domain"/>
    <property type="match status" value="1"/>
</dbReference>
<dbReference type="PROSITE" id="PS00061">
    <property type="entry name" value="ADH_SHORT"/>
    <property type="match status" value="1"/>
</dbReference>
<evidence type="ECO:0000256" key="2">
    <source>
        <dbReference type="ARBA" id="ARBA00023002"/>
    </source>
</evidence>
<evidence type="ECO:0000256" key="3">
    <source>
        <dbReference type="RuleBase" id="RU000363"/>
    </source>
</evidence>
<evidence type="ECO:0000256" key="1">
    <source>
        <dbReference type="ARBA" id="ARBA00006484"/>
    </source>
</evidence>
<dbReference type="InterPro" id="IPR002347">
    <property type="entry name" value="SDR_fam"/>
</dbReference>
<dbReference type="PRINTS" id="PR00080">
    <property type="entry name" value="SDRFAMILY"/>
</dbReference>
<dbReference type="GO" id="GO:0016491">
    <property type="term" value="F:oxidoreductase activity"/>
    <property type="evidence" value="ECO:0007669"/>
    <property type="project" value="UniProtKB-KW"/>
</dbReference>
<dbReference type="OrthoDB" id="9808814at2"/>
<reference evidence="4 5" key="1">
    <citation type="submission" date="2019-08" db="EMBL/GenBank/DDBJ databases">
        <title>Draft genome sequence of Chryseobacterium sp. Gsoil 183.</title>
        <authorList>
            <person name="Im W.-T."/>
        </authorList>
    </citation>
    <scope>NUCLEOTIDE SEQUENCE [LARGE SCALE GENOMIC DNA]</scope>
    <source>
        <strain evidence="4 5">Gsoil 183</strain>
    </source>
</reference>
<dbReference type="AlphaFoldDB" id="A0A5D8ZC95"/>
<dbReference type="PIRSF" id="PIRSF000126">
    <property type="entry name" value="11-beta-HSD1"/>
    <property type="match status" value="1"/>
</dbReference>
<dbReference type="EMBL" id="VTRU01000010">
    <property type="protein sequence ID" value="TZF92247.1"/>
    <property type="molecule type" value="Genomic_DNA"/>
</dbReference>
<dbReference type="GO" id="GO:0016020">
    <property type="term" value="C:membrane"/>
    <property type="evidence" value="ECO:0007669"/>
    <property type="project" value="TreeGrafter"/>
</dbReference>
<dbReference type="PRINTS" id="PR00081">
    <property type="entry name" value="GDHRDH"/>
</dbReference>
<dbReference type="Proteomes" id="UP000323884">
    <property type="component" value="Unassembled WGS sequence"/>
</dbReference>
<sequence>MLKKKKNIKINKMREYILITGASSGIGYQMAIQLAEKGKNLILVARSEEKLRKLEEELISIYKVSVYCMVKDLSVVDNAIELYGEVLEKDLLVTGLVNNAGVGTYGEFIETSLEEELKMIDLNISSLVVLNKLFATDMVTRKSGRIMNVSSVMAFLPFPYYSVYSATKSFVLAFTETLASELEGTGVVVTALCPGPIDTGFYTEEMLKANMMKTNKSVQPEVVAKEGVKLLLNGKGKKIVGSMNWFLSNLPRLMPDFLMMKIKKNLAKQA</sequence>
<comment type="similarity">
    <text evidence="1 3">Belongs to the short-chain dehydrogenases/reductases (SDR) family.</text>
</comment>
<evidence type="ECO:0000313" key="5">
    <source>
        <dbReference type="Proteomes" id="UP000323884"/>
    </source>
</evidence>
<keyword evidence="5" id="KW-1185">Reference proteome</keyword>
<proteinExistence type="inferred from homology"/>
<comment type="caution">
    <text evidence="4">The sequence shown here is derived from an EMBL/GenBank/DDBJ whole genome shotgun (WGS) entry which is preliminary data.</text>
</comment>